<organism evidence="3 4">
    <name type="scientific">Qingrenia yutianensis</name>
    <dbReference type="NCBI Taxonomy" id="2763676"/>
    <lineage>
        <taxon>Bacteria</taxon>
        <taxon>Bacillati</taxon>
        <taxon>Bacillota</taxon>
        <taxon>Clostridia</taxon>
        <taxon>Eubacteriales</taxon>
        <taxon>Oscillospiraceae</taxon>
        <taxon>Qingrenia</taxon>
    </lineage>
</organism>
<name>A0A926F7V0_9FIRM</name>
<dbReference type="RefSeq" id="WP_262432696.1">
    <property type="nucleotide sequence ID" value="NZ_JACRTE010000029.1"/>
</dbReference>
<reference evidence="3" key="1">
    <citation type="submission" date="2020-08" db="EMBL/GenBank/DDBJ databases">
        <title>Genome public.</title>
        <authorList>
            <person name="Liu C."/>
            <person name="Sun Q."/>
        </authorList>
    </citation>
    <scope>NUCLEOTIDE SEQUENCE</scope>
    <source>
        <strain evidence="3">NSJ-50</strain>
    </source>
</reference>
<dbReference type="EMBL" id="JACRTE010000029">
    <property type="protein sequence ID" value="MBC8597423.1"/>
    <property type="molecule type" value="Genomic_DNA"/>
</dbReference>
<evidence type="ECO:0000256" key="1">
    <source>
        <dbReference type="SAM" id="MobiDB-lite"/>
    </source>
</evidence>
<comment type="caution">
    <text evidence="3">The sequence shown here is derived from an EMBL/GenBank/DDBJ whole genome shotgun (WGS) entry which is preliminary data.</text>
</comment>
<sequence length="233" mass="27479">MNKVNITDKGILEYYGNRVGFVKNDTAYVDEMFRKKDIEEFLAGENGLNIEWRNDIYDRLVQGNVEVSESLTVKRCRLYQLKAATDIRMRFIGYDELKDRGFAEPNIDDYRVVYDGSMGTDNLEEIYAKFDAQEKPKGFEKSGIYISDVIELYDEETNEFYYVNTQGFRRLNDFAKPKFEVCRQQTKEIENVPEKETERADRTVFEPKKEPETIEPTQDAEETFQVETFRITM</sequence>
<evidence type="ECO:0000259" key="2">
    <source>
        <dbReference type="Pfam" id="PF14191"/>
    </source>
</evidence>
<gene>
    <name evidence="3" type="ORF">H8706_11195</name>
</gene>
<feature type="domain" description="YodL-like" evidence="2">
    <location>
        <begin position="76"/>
        <end position="174"/>
    </location>
</feature>
<keyword evidence="4" id="KW-1185">Reference proteome</keyword>
<dbReference type="InterPro" id="IPR025923">
    <property type="entry name" value="YodL-like_dom"/>
</dbReference>
<dbReference type="Proteomes" id="UP000647416">
    <property type="component" value="Unassembled WGS sequence"/>
</dbReference>
<evidence type="ECO:0000313" key="4">
    <source>
        <dbReference type="Proteomes" id="UP000647416"/>
    </source>
</evidence>
<protein>
    <recommendedName>
        <fullName evidence="2">YodL-like domain-containing protein</fullName>
    </recommendedName>
</protein>
<accession>A0A926F7V0</accession>
<feature type="compositionally biased region" description="Basic and acidic residues" evidence="1">
    <location>
        <begin position="192"/>
        <end position="212"/>
    </location>
</feature>
<dbReference type="Pfam" id="PF14191">
    <property type="entry name" value="YodL"/>
    <property type="match status" value="1"/>
</dbReference>
<proteinExistence type="predicted"/>
<feature type="region of interest" description="Disordered" evidence="1">
    <location>
        <begin position="192"/>
        <end position="220"/>
    </location>
</feature>
<dbReference type="AlphaFoldDB" id="A0A926F7V0"/>
<evidence type="ECO:0000313" key="3">
    <source>
        <dbReference type="EMBL" id="MBC8597423.1"/>
    </source>
</evidence>